<evidence type="ECO:0000313" key="1">
    <source>
        <dbReference type="EMBL" id="BBO23237.1"/>
    </source>
</evidence>
<proteinExistence type="predicted"/>
<organism evidence="1 2">
    <name type="scientific">Candidatus Nitrosymbiomonas proteolyticus</name>
    <dbReference type="NCBI Taxonomy" id="2608984"/>
    <lineage>
        <taxon>Bacteria</taxon>
        <taxon>Bacillati</taxon>
        <taxon>Armatimonadota</taxon>
        <taxon>Armatimonadota incertae sedis</taxon>
        <taxon>Candidatus Nitrosymbiomonas</taxon>
    </lineage>
</organism>
<dbReference type="AlphaFoldDB" id="A0A809S3Q5"/>
<protein>
    <recommendedName>
        <fullName evidence="3">Tetratricopeptide repeat protein</fullName>
    </recommendedName>
</protein>
<evidence type="ECO:0008006" key="3">
    <source>
        <dbReference type="Google" id="ProtNLM"/>
    </source>
</evidence>
<reference evidence="1" key="1">
    <citation type="journal article" name="DNA Res.">
        <title>The physiological potential of anammox bacteria as revealed by their core genome structure.</title>
        <authorList>
            <person name="Okubo T."/>
            <person name="Toyoda A."/>
            <person name="Fukuhara K."/>
            <person name="Uchiyama I."/>
            <person name="Harigaya Y."/>
            <person name="Kuroiwa M."/>
            <person name="Suzuki T."/>
            <person name="Murakami Y."/>
            <person name="Suwa Y."/>
            <person name="Takami H."/>
        </authorList>
    </citation>
    <scope>NUCLEOTIDE SEQUENCE</scope>
    <source>
        <strain evidence="1">317325-2</strain>
    </source>
</reference>
<dbReference type="EMBL" id="AP021858">
    <property type="protein sequence ID" value="BBO23237.1"/>
    <property type="molecule type" value="Genomic_DNA"/>
</dbReference>
<dbReference type="KEGG" id="npy:NPRO_08320"/>
<gene>
    <name evidence="1" type="ORF">NPRO_08320</name>
</gene>
<accession>A0A809S3Q5</accession>
<sequence>MMELKKISTDSIKAALDLAERYRLLNEPEQAVSICRDVLIAEPGNERAMKALLLAMTDQFGQKRAPSLDEARELAASLMTDYDRAYYGGIVLERWGRAMLQDETKATLATNWLLSAMESYEKAEEYRPPGNDSAILRWNACARMLSQLPQRAASLEFGD</sequence>
<dbReference type="Proteomes" id="UP000662873">
    <property type="component" value="Chromosome"/>
</dbReference>
<evidence type="ECO:0000313" key="2">
    <source>
        <dbReference type="Proteomes" id="UP000662873"/>
    </source>
</evidence>
<name>A0A809S3Q5_9BACT</name>